<keyword evidence="2" id="KW-1185">Reference proteome</keyword>
<gene>
    <name evidence="1" type="ORF">GCM10007103_26600</name>
</gene>
<sequence>MKTKQTKKKSLPVKDAFKILTFIFAAIMISSCSNKYVFPTSQVLPAAEAEVKIDRNKSNNYEIELEINNMASPKRLTPARSHYVAWMETENHGTVNLGNLRISSKNKAELTTMTPYKPLKIFITAEDSQNIMRPSTQVVLSRDVDVD</sequence>
<reference evidence="1" key="1">
    <citation type="journal article" date="2014" name="Int. J. Syst. Evol. Microbiol.">
        <title>Complete genome sequence of Corynebacterium casei LMG S-19264T (=DSM 44701T), isolated from a smear-ripened cheese.</title>
        <authorList>
            <consortium name="US DOE Joint Genome Institute (JGI-PGF)"/>
            <person name="Walter F."/>
            <person name="Albersmeier A."/>
            <person name="Kalinowski J."/>
            <person name="Ruckert C."/>
        </authorList>
    </citation>
    <scope>NUCLEOTIDE SEQUENCE</scope>
    <source>
        <strain evidence="1">KCTC 12719</strain>
    </source>
</reference>
<dbReference type="Proteomes" id="UP000610456">
    <property type="component" value="Unassembled WGS sequence"/>
</dbReference>
<reference evidence="1" key="2">
    <citation type="submission" date="2020-09" db="EMBL/GenBank/DDBJ databases">
        <authorList>
            <person name="Sun Q."/>
            <person name="Kim S."/>
        </authorList>
    </citation>
    <scope>NUCLEOTIDE SEQUENCE</scope>
    <source>
        <strain evidence="1">KCTC 12719</strain>
    </source>
</reference>
<evidence type="ECO:0000313" key="1">
    <source>
        <dbReference type="EMBL" id="GHA44062.1"/>
    </source>
</evidence>
<dbReference type="EMBL" id="BMXB01000012">
    <property type="protein sequence ID" value="GHA44062.1"/>
    <property type="molecule type" value="Genomic_DNA"/>
</dbReference>
<dbReference type="PROSITE" id="PS51257">
    <property type="entry name" value="PROKAR_LIPOPROTEIN"/>
    <property type="match status" value="1"/>
</dbReference>
<organism evidence="1 2">
    <name type="scientific">Salinimicrobium marinum</name>
    <dbReference type="NCBI Taxonomy" id="680283"/>
    <lineage>
        <taxon>Bacteria</taxon>
        <taxon>Pseudomonadati</taxon>
        <taxon>Bacteroidota</taxon>
        <taxon>Flavobacteriia</taxon>
        <taxon>Flavobacteriales</taxon>
        <taxon>Flavobacteriaceae</taxon>
        <taxon>Salinimicrobium</taxon>
    </lineage>
</organism>
<name>A0A918SI37_9FLAO</name>
<evidence type="ECO:0000313" key="2">
    <source>
        <dbReference type="Proteomes" id="UP000610456"/>
    </source>
</evidence>
<proteinExistence type="predicted"/>
<accession>A0A918SI37</accession>
<dbReference type="RefSeq" id="WP_229793768.1">
    <property type="nucleotide sequence ID" value="NZ_BMXB01000012.1"/>
</dbReference>
<dbReference type="AlphaFoldDB" id="A0A918SI37"/>
<comment type="caution">
    <text evidence="1">The sequence shown here is derived from an EMBL/GenBank/DDBJ whole genome shotgun (WGS) entry which is preliminary data.</text>
</comment>
<protein>
    <submittedName>
        <fullName evidence="1">Uncharacterized protein</fullName>
    </submittedName>
</protein>